<name>A0AAV3XZG0_9GAST</name>
<proteinExistence type="predicted"/>
<keyword evidence="1" id="KW-0547">Nucleotide-binding</keyword>
<protein>
    <submittedName>
        <fullName evidence="1">ATP-dependent DNA helicase</fullName>
    </submittedName>
</protein>
<keyword evidence="1" id="KW-0347">Helicase</keyword>
<dbReference type="Proteomes" id="UP000735302">
    <property type="component" value="Unassembled WGS sequence"/>
</dbReference>
<comment type="caution">
    <text evidence="1">The sequence shown here is derived from an EMBL/GenBank/DDBJ whole genome shotgun (WGS) entry which is preliminary data.</text>
</comment>
<reference evidence="1 2" key="1">
    <citation type="journal article" date="2021" name="Elife">
        <title>Chloroplast acquisition without the gene transfer in kleptoplastic sea slugs, Plakobranchus ocellatus.</title>
        <authorList>
            <person name="Maeda T."/>
            <person name="Takahashi S."/>
            <person name="Yoshida T."/>
            <person name="Shimamura S."/>
            <person name="Takaki Y."/>
            <person name="Nagai Y."/>
            <person name="Toyoda A."/>
            <person name="Suzuki Y."/>
            <person name="Arimoto A."/>
            <person name="Ishii H."/>
            <person name="Satoh N."/>
            <person name="Nishiyama T."/>
            <person name="Hasebe M."/>
            <person name="Maruyama T."/>
            <person name="Minagawa J."/>
            <person name="Obokata J."/>
            <person name="Shigenobu S."/>
        </authorList>
    </citation>
    <scope>NUCLEOTIDE SEQUENCE [LARGE SCALE GENOMIC DNA]</scope>
</reference>
<keyword evidence="1" id="KW-0378">Hydrolase</keyword>
<sequence length="204" mass="23259">MLLTITSFIIIVDIGSIVIMSTTNSTITTIYESLLFIYLVSQDLCLMALHVQGRYHQGDVRYKGQGRQCTAMAMVTLAFQKIKSIADWGTKDMDLIMNHEDKLYVESSMLHDFVFPLPSEIRQPVLIAGYKVDIEAQHSCSGLLTLEVKLLKALNYVSDNCFFLTFGYVLSSYAISIIKEKSAVYVFDSHSRWFFMCDKTFQRV</sequence>
<keyword evidence="2" id="KW-1185">Reference proteome</keyword>
<dbReference type="AlphaFoldDB" id="A0AAV3XZG0"/>
<keyword evidence="1" id="KW-0067">ATP-binding</keyword>
<accession>A0AAV3XZG0</accession>
<dbReference type="GO" id="GO:0004386">
    <property type="term" value="F:helicase activity"/>
    <property type="evidence" value="ECO:0007669"/>
    <property type="project" value="UniProtKB-KW"/>
</dbReference>
<gene>
    <name evidence="1" type="ORF">PoB_000272500</name>
</gene>
<dbReference type="Gene3D" id="3.90.70.120">
    <property type="match status" value="1"/>
</dbReference>
<dbReference type="EMBL" id="BLXT01000368">
    <property type="protein sequence ID" value="GFN76219.1"/>
    <property type="molecule type" value="Genomic_DNA"/>
</dbReference>
<evidence type="ECO:0000313" key="1">
    <source>
        <dbReference type="EMBL" id="GFN76219.1"/>
    </source>
</evidence>
<evidence type="ECO:0000313" key="2">
    <source>
        <dbReference type="Proteomes" id="UP000735302"/>
    </source>
</evidence>
<organism evidence="1 2">
    <name type="scientific">Plakobranchus ocellatus</name>
    <dbReference type="NCBI Taxonomy" id="259542"/>
    <lineage>
        <taxon>Eukaryota</taxon>
        <taxon>Metazoa</taxon>
        <taxon>Spiralia</taxon>
        <taxon>Lophotrochozoa</taxon>
        <taxon>Mollusca</taxon>
        <taxon>Gastropoda</taxon>
        <taxon>Heterobranchia</taxon>
        <taxon>Euthyneura</taxon>
        <taxon>Panpulmonata</taxon>
        <taxon>Sacoglossa</taxon>
        <taxon>Placobranchoidea</taxon>
        <taxon>Plakobranchidae</taxon>
        <taxon>Plakobranchus</taxon>
    </lineage>
</organism>